<dbReference type="EMBL" id="CDMY01000456">
    <property type="protein sequence ID" value="CEM14637.1"/>
    <property type="molecule type" value="Genomic_DNA"/>
</dbReference>
<evidence type="ECO:0000313" key="3">
    <source>
        <dbReference type="Proteomes" id="UP000041254"/>
    </source>
</evidence>
<keyword evidence="3" id="KW-1185">Reference proteome</keyword>
<dbReference type="VEuPathDB" id="CryptoDB:Vbra_21431"/>
<feature type="compositionally biased region" description="Acidic residues" evidence="1">
    <location>
        <begin position="156"/>
        <end position="169"/>
    </location>
</feature>
<proteinExistence type="predicted"/>
<feature type="region of interest" description="Disordered" evidence="1">
    <location>
        <begin position="299"/>
        <end position="353"/>
    </location>
</feature>
<sequence length="353" mass="40074">METKRAKKELADKKNDSLAVISDVLRDDAEFALPSRIQRHAERIKNKKATGSMELSDEQRHMLESEAAAMEQEEMASIRIAALEGQTLNTSKTSPQRDSSGVKFKSNATDMDEAEDGEWRDETRQAQRKAKLLNRKVTGQLMTAAQKEELNRATQEDMEDGDEAEDDEYDKDHPNLVSFKSRETDIDSDADDWKDESRHAKRKLKLMGRKATGQIRMSQTQKNELRRASEEAMDDGDSDVGSNDADGHDDQPPRGANLVQFQSLQTDIDSDADWQDASQHAQRSAKLIARKATGQLQMTELQRRELEDDDEEEERGELQDDQPYLVSFKTQETDIDSNPDWLATGRLRRAGRS</sequence>
<organism evidence="2 3">
    <name type="scientific">Vitrella brassicaformis (strain CCMP3155)</name>
    <dbReference type="NCBI Taxonomy" id="1169540"/>
    <lineage>
        <taxon>Eukaryota</taxon>
        <taxon>Sar</taxon>
        <taxon>Alveolata</taxon>
        <taxon>Colpodellida</taxon>
        <taxon>Vitrellaceae</taxon>
        <taxon>Vitrella</taxon>
    </lineage>
</organism>
<feature type="compositionally biased region" description="Acidic residues" evidence="1">
    <location>
        <begin position="110"/>
        <end position="119"/>
    </location>
</feature>
<reference evidence="2 3" key="1">
    <citation type="submission" date="2014-11" db="EMBL/GenBank/DDBJ databases">
        <authorList>
            <person name="Zhu J."/>
            <person name="Qi W."/>
            <person name="Song R."/>
        </authorList>
    </citation>
    <scope>NUCLEOTIDE SEQUENCE [LARGE SCALE GENOMIC DNA]</scope>
</reference>
<feature type="compositionally biased region" description="Polar residues" evidence="1">
    <location>
        <begin position="86"/>
        <end position="99"/>
    </location>
</feature>
<evidence type="ECO:0000256" key="1">
    <source>
        <dbReference type="SAM" id="MobiDB-lite"/>
    </source>
</evidence>
<feature type="compositionally biased region" description="Basic and acidic residues" evidence="1">
    <location>
        <begin position="146"/>
        <end position="155"/>
    </location>
</feature>
<dbReference type="InParanoid" id="A0A0G4FKY6"/>
<accession>A0A0G4FKY6</accession>
<name>A0A0G4FKY6_VITBC</name>
<protein>
    <submittedName>
        <fullName evidence="2">Uncharacterized protein</fullName>
    </submittedName>
</protein>
<evidence type="ECO:0000313" key="2">
    <source>
        <dbReference type="EMBL" id="CEM14637.1"/>
    </source>
</evidence>
<dbReference type="AlphaFoldDB" id="A0A0G4FKY6"/>
<feature type="compositionally biased region" description="Basic residues" evidence="1">
    <location>
        <begin position="199"/>
        <end position="208"/>
    </location>
</feature>
<gene>
    <name evidence="2" type="ORF">Vbra_21431</name>
</gene>
<feature type="compositionally biased region" description="Basic and acidic residues" evidence="1">
    <location>
        <begin position="170"/>
        <end position="185"/>
    </location>
</feature>
<dbReference type="Proteomes" id="UP000041254">
    <property type="component" value="Unassembled WGS sequence"/>
</dbReference>
<feature type="region of interest" description="Disordered" evidence="1">
    <location>
        <begin position="85"/>
        <end position="285"/>
    </location>
</feature>